<evidence type="ECO:0000313" key="2">
    <source>
        <dbReference type="EMBL" id="ESP88220.1"/>
    </source>
</evidence>
<comment type="caution">
    <text evidence="2">The sequence shown here is derived from an EMBL/GenBank/DDBJ whole genome shotgun (WGS) entry which is preliminary data.</text>
</comment>
<organism evidence="2 3">
    <name type="scientific">Candidatus Halobonum tyrrellensis G22</name>
    <dbReference type="NCBI Taxonomy" id="1324957"/>
    <lineage>
        <taxon>Archaea</taxon>
        <taxon>Methanobacteriati</taxon>
        <taxon>Methanobacteriota</taxon>
        <taxon>Stenosarchaea group</taxon>
        <taxon>Halobacteria</taxon>
        <taxon>Halobacteriales</taxon>
        <taxon>Haloferacaceae</taxon>
        <taxon>Candidatus Halobonum</taxon>
    </lineage>
</organism>
<evidence type="ECO:0000313" key="3">
    <source>
        <dbReference type="Proteomes" id="UP000017840"/>
    </source>
</evidence>
<dbReference type="Proteomes" id="UP000017840">
    <property type="component" value="Unassembled WGS sequence"/>
</dbReference>
<dbReference type="STRING" id="1324957.K933_10150"/>
<name>V4HBY8_9EURY</name>
<gene>
    <name evidence="2" type="ORF">K933_10150</name>
</gene>
<feature type="transmembrane region" description="Helical" evidence="1">
    <location>
        <begin position="38"/>
        <end position="57"/>
    </location>
</feature>
<keyword evidence="3" id="KW-1185">Reference proteome</keyword>
<sequence>MGISLLVFVLAAAIQVAASGTGTALPGWEETLLTDLEYLAILCIPLSAFLFGVVMPLTE</sequence>
<dbReference type="AlphaFoldDB" id="V4HBY8"/>
<dbReference type="Pfam" id="PF25259">
    <property type="entry name" value="DUF7860"/>
    <property type="match status" value="1"/>
</dbReference>
<accession>V4HBY8</accession>
<dbReference type="EMBL" id="ASGZ01000032">
    <property type="protein sequence ID" value="ESP88220.1"/>
    <property type="molecule type" value="Genomic_DNA"/>
</dbReference>
<dbReference type="InterPro" id="IPR057182">
    <property type="entry name" value="DUF7860"/>
</dbReference>
<reference evidence="2 3" key="1">
    <citation type="journal article" date="2013" name="Genome Announc.">
        <title>Draft Genome Sequence of 'Candidatus Halobonum tyrrellensis' Strain G22, Isolated from the Hypersaline Waters of Lake Tyrrell, Australia.</title>
        <authorList>
            <person name="Ugalde J.A."/>
            <person name="Narasingarao P."/>
            <person name="Kuo S."/>
            <person name="Podell S."/>
            <person name="Allen E.E."/>
        </authorList>
    </citation>
    <scope>NUCLEOTIDE SEQUENCE [LARGE SCALE GENOMIC DNA]</scope>
    <source>
        <strain evidence="2 3">G22</strain>
    </source>
</reference>
<proteinExistence type="predicted"/>
<protein>
    <submittedName>
        <fullName evidence="2">Uncharacterized protein</fullName>
    </submittedName>
</protein>
<evidence type="ECO:0000256" key="1">
    <source>
        <dbReference type="SAM" id="Phobius"/>
    </source>
</evidence>
<keyword evidence="1" id="KW-1133">Transmembrane helix</keyword>
<keyword evidence="1" id="KW-0812">Transmembrane</keyword>
<keyword evidence="1" id="KW-0472">Membrane</keyword>